<sequence length="369" mass="39717">MEVAAAASGRASKQSESDSAVPLIFAGLVAPYRVESDPTGEAIADLAICAEGDAVLPRLIAAALNAPDSPSIATPRDILNEAAAADDPTATRSLMLIDHLLRPFDALGRAILAALAVIPGVEWTADDLWTVEGPLDADDILIGDIIARLCSYGLCEEFTLGRYRVPVVLAERAAVGVRRVLSLEECQEIVGEIYANVAERLETVGWAPIYERINASPTIPRRLGLAGRGAPTMTAQEAMGAAEALLLTCSALLDYLPNFLIEGDLSVPEAMPSLIRWSSLIALAARHEDGRALVEEYEREQGAAAYSRRITQANVDAFDRELARLTNEQIEFWRAHGDHSQDEVDEVLKLVEAAQQRVAQRATEKQGTA</sequence>
<proteinExistence type="predicted"/>
<dbReference type="EMBL" id="NAEP01000053">
    <property type="protein sequence ID" value="PDQ34398.1"/>
    <property type="molecule type" value="Genomic_DNA"/>
</dbReference>
<dbReference type="AlphaFoldDB" id="A0A2A6FP01"/>
<dbReference type="Proteomes" id="UP000219994">
    <property type="component" value="Unassembled WGS sequence"/>
</dbReference>
<name>A0A2A6FP01_9MICO</name>
<protein>
    <submittedName>
        <fullName evidence="1">Uncharacterized protein</fullName>
    </submittedName>
</protein>
<reference evidence="2" key="1">
    <citation type="submission" date="2017-03" db="EMBL/GenBank/DDBJ databases">
        <authorList>
            <person name="Lund M.B."/>
        </authorList>
    </citation>
    <scope>NUCLEOTIDE SEQUENCE [LARGE SCALE GENOMIC DNA]</scope>
</reference>
<gene>
    <name evidence="1" type="ORF">B5766_11325</name>
</gene>
<evidence type="ECO:0000313" key="1">
    <source>
        <dbReference type="EMBL" id="PDQ34398.1"/>
    </source>
</evidence>
<accession>A0A2A6FP01</accession>
<evidence type="ECO:0000313" key="2">
    <source>
        <dbReference type="Proteomes" id="UP000219994"/>
    </source>
</evidence>
<organism evidence="1 2">
    <name type="scientific">Candidatus Lumbricidiphila eiseniae</name>
    <dbReference type="NCBI Taxonomy" id="1969409"/>
    <lineage>
        <taxon>Bacteria</taxon>
        <taxon>Bacillati</taxon>
        <taxon>Actinomycetota</taxon>
        <taxon>Actinomycetes</taxon>
        <taxon>Micrococcales</taxon>
        <taxon>Microbacteriaceae</taxon>
        <taxon>Candidatus Lumbricidiphila</taxon>
    </lineage>
</organism>
<comment type="caution">
    <text evidence="1">The sequence shown here is derived from an EMBL/GenBank/DDBJ whole genome shotgun (WGS) entry which is preliminary data.</text>
</comment>